<dbReference type="PRINTS" id="PR01346">
    <property type="entry name" value="HELNAPAPROT"/>
</dbReference>
<accession>A0A133S6F7</accession>
<dbReference type="GO" id="GO:0008199">
    <property type="term" value="F:ferric iron binding"/>
    <property type="evidence" value="ECO:0007669"/>
    <property type="project" value="InterPro"/>
</dbReference>
<dbReference type="RefSeq" id="WP_060807236.1">
    <property type="nucleotide sequence ID" value="NZ_DBFZCP010000131.1"/>
</dbReference>
<dbReference type="SUPFAM" id="SSF47240">
    <property type="entry name" value="Ferritin-like"/>
    <property type="match status" value="1"/>
</dbReference>
<dbReference type="CDD" id="cd01043">
    <property type="entry name" value="DPS"/>
    <property type="match status" value="1"/>
</dbReference>
<sequence length="144" mass="16930">MKNVQQVNQYLADLSVWNVKLHNLHFNVTGPQFKSIHEYLESIYDEAFEYFDTVAEHVKMQGEFPLVNSVEYAKLAKIGELGQEDVPQHKVIEILLHDFKYMKDQAAAIREAAGEEDNFLLSNMMEDHIEYYVKQIWFIESMLK</sequence>
<dbReference type="STRING" id="39777.B7L28_01360"/>
<evidence type="ECO:0000313" key="5">
    <source>
        <dbReference type="Proteomes" id="UP000070226"/>
    </source>
</evidence>
<dbReference type="Proteomes" id="UP000070226">
    <property type="component" value="Unassembled WGS sequence"/>
</dbReference>
<dbReference type="InterPro" id="IPR002177">
    <property type="entry name" value="DPS_DNA-bd"/>
</dbReference>
<evidence type="ECO:0000256" key="2">
    <source>
        <dbReference type="RuleBase" id="RU003875"/>
    </source>
</evidence>
<dbReference type="PANTHER" id="PTHR42932:SF1">
    <property type="entry name" value="GENERAL STRESS PROTEIN 20U"/>
    <property type="match status" value="1"/>
</dbReference>
<feature type="domain" description="Ferritin/DPS" evidence="3">
    <location>
        <begin position="5"/>
        <end position="143"/>
    </location>
</feature>
<reference evidence="4 5" key="1">
    <citation type="submission" date="2016-01" db="EMBL/GenBank/DDBJ databases">
        <authorList>
            <person name="Oliw E.H."/>
        </authorList>
    </citation>
    <scope>NUCLEOTIDE SEQUENCE [LARGE SCALE GENOMIC DNA]</scope>
    <source>
        <strain evidence="4 5">CMW7756B</strain>
    </source>
</reference>
<dbReference type="InterPro" id="IPR012347">
    <property type="entry name" value="Ferritin-like"/>
</dbReference>
<dbReference type="AlphaFoldDB" id="A0A133S6F7"/>
<name>A0A133S6F7_9FIRM</name>
<organism evidence="4">
    <name type="scientific">Veillonella atypica</name>
    <dbReference type="NCBI Taxonomy" id="39777"/>
    <lineage>
        <taxon>Bacteria</taxon>
        <taxon>Bacillati</taxon>
        <taxon>Bacillota</taxon>
        <taxon>Negativicutes</taxon>
        <taxon>Veillonellales</taxon>
        <taxon>Veillonellaceae</taxon>
        <taxon>Veillonella</taxon>
    </lineage>
</organism>
<dbReference type="PIRSF" id="PIRSF005900">
    <property type="entry name" value="Dps"/>
    <property type="match status" value="1"/>
</dbReference>
<dbReference type="InterPro" id="IPR008331">
    <property type="entry name" value="Ferritin_DPS_dom"/>
</dbReference>
<proteinExistence type="inferred from homology"/>
<evidence type="ECO:0000313" key="4">
    <source>
        <dbReference type="EMBL" id="KXA65241.1"/>
    </source>
</evidence>
<protein>
    <submittedName>
        <fullName evidence="4">Ferritin-like protein</fullName>
    </submittedName>
</protein>
<dbReference type="Pfam" id="PF00210">
    <property type="entry name" value="Ferritin"/>
    <property type="match status" value="1"/>
</dbReference>
<evidence type="ECO:0000259" key="3">
    <source>
        <dbReference type="Pfam" id="PF00210"/>
    </source>
</evidence>
<dbReference type="PANTHER" id="PTHR42932">
    <property type="entry name" value="GENERAL STRESS PROTEIN 20U"/>
    <property type="match status" value="1"/>
</dbReference>
<dbReference type="EMBL" id="LRQT01000008">
    <property type="protein sequence ID" value="KXA65241.1"/>
    <property type="molecule type" value="Genomic_DNA"/>
</dbReference>
<dbReference type="Gene3D" id="1.20.1260.10">
    <property type="match status" value="1"/>
</dbReference>
<gene>
    <name evidence="4" type="ORF">HMPREF3233_00465</name>
</gene>
<dbReference type="InterPro" id="IPR009078">
    <property type="entry name" value="Ferritin-like_SF"/>
</dbReference>
<evidence type="ECO:0000256" key="1">
    <source>
        <dbReference type="ARBA" id="ARBA00009497"/>
    </source>
</evidence>
<comment type="similarity">
    <text evidence="1 2">Belongs to the Dps family.</text>
</comment>
<comment type="caution">
    <text evidence="4">The sequence shown here is derived from an EMBL/GenBank/DDBJ whole genome shotgun (WGS) entry which is preliminary data.</text>
</comment>
<dbReference type="PATRIC" id="fig|39777.7.peg.454"/>